<evidence type="ECO:0000313" key="3">
    <source>
        <dbReference type="Proteomes" id="UP000249169"/>
    </source>
</evidence>
<dbReference type="Proteomes" id="UP000249169">
    <property type="component" value="Unassembled WGS sequence"/>
</dbReference>
<protein>
    <submittedName>
        <fullName evidence="2">Uncharacterized protein</fullName>
    </submittedName>
</protein>
<accession>A0A328C776</accession>
<evidence type="ECO:0000313" key="2">
    <source>
        <dbReference type="EMBL" id="RAL22408.1"/>
    </source>
</evidence>
<keyword evidence="1" id="KW-0472">Membrane</keyword>
<sequence>MDRSLFQTTWSHAPARAVIHCVGGAALALGLSALVSAGTFVSISFALTSVFGLLLLDWVVHRHGETFDPAAVFASFLGVSLLGRCLLSVFFIDTMAGPFAHPQVLWTLPNMLANAAFGLFIAVLAGALVGLTYRTALGTLRESTLKRGLRAAALVLPGLFFLNLLERVFHSMSF</sequence>
<gene>
    <name evidence="2" type="ORF">DL240_11205</name>
</gene>
<organism evidence="2 3">
    <name type="scientific">Lujinxingia litoralis</name>
    <dbReference type="NCBI Taxonomy" id="2211119"/>
    <lineage>
        <taxon>Bacteria</taxon>
        <taxon>Deltaproteobacteria</taxon>
        <taxon>Bradymonadales</taxon>
        <taxon>Lujinxingiaceae</taxon>
        <taxon>Lujinxingia</taxon>
    </lineage>
</organism>
<keyword evidence="1" id="KW-1133">Transmembrane helix</keyword>
<feature type="transmembrane region" description="Helical" evidence="1">
    <location>
        <begin position="40"/>
        <end position="60"/>
    </location>
</feature>
<keyword evidence="1" id="KW-0812">Transmembrane</keyword>
<evidence type="ECO:0000256" key="1">
    <source>
        <dbReference type="SAM" id="Phobius"/>
    </source>
</evidence>
<dbReference type="RefSeq" id="WP_111729979.1">
    <property type="nucleotide sequence ID" value="NZ_QHKO01000004.1"/>
</dbReference>
<feature type="transmembrane region" description="Helical" evidence="1">
    <location>
        <begin position="112"/>
        <end position="136"/>
    </location>
</feature>
<comment type="caution">
    <text evidence="2">The sequence shown here is derived from an EMBL/GenBank/DDBJ whole genome shotgun (WGS) entry which is preliminary data.</text>
</comment>
<dbReference type="EMBL" id="QHKO01000004">
    <property type="protein sequence ID" value="RAL22408.1"/>
    <property type="molecule type" value="Genomic_DNA"/>
</dbReference>
<dbReference type="OrthoDB" id="5510367at2"/>
<reference evidence="2 3" key="1">
    <citation type="submission" date="2018-05" db="EMBL/GenBank/DDBJ databases">
        <title>Lujinxingia marina gen. nov. sp. nov., a new facultative anaerobic member of the class Deltaproteobacteria, and proposal of Lujinxingaceae fam. nov.</title>
        <authorList>
            <person name="Li C.-M."/>
        </authorList>
    </citation>
    <scope>NUCLEOTIDE SEQUENCE [LARGE SCALE GENOMIC DNA]</scope>
    <source>
        <strain evidence="2 3">B210</strain>
    </source>
</reference>
<feature type="transmembrane region" description="Helical" evidence="1">
    <location>
        <begin position="72"/>
        <end position="92"/>
    </location>
</feature>
<name>A0A328C776_9DELT</name>
<keyword evidence="3" id="KW-1185">Reference proteome</keyword>
<dbReference type="AlphaFoldDB" id="A0A328C776"/>
<feature type="transmembrane region" description="Helical" evidence="1">
    <location>
        <begin position="148"/>
        <end position="165"/>
    </location>
</feature>
<proteinExistence type="predicted"/>